<comment type="caution">
    <text evidence="1">The sequence shown here is derived from an EMBL/GenBank/DDBJ whole genome shotgun (WGS) entry which is preliminary data.</text>
</comment>
<accession>A0A9Q0Y9J4</accession>
<organism evidence="1 2">
    <name type="scientific">Holothuria leucospilota</name>
    <name type="common">Black long sea cucumber</name>
    <name type="synonym">Mertensiothuria leucospilota</name>
    <dbReference type="NCBI Taxonomy" id="206669"/>
    <lineage>
        <taxon>Eukaryota</taxon>
        <taxon>Metazoa</taxon>
        <taxon>Echinodermata</taxon>
        <taxon>Eleutherozoa</taxon>
        <taxon>Echinozoa</taxon>
        <taxon>Holothuroidea</taxon>
        <taxon>Aspidochirotacea</taxon>
        <taxon>Aspidochirotida</taxon>
        <taxon>Holothuriidae</taxon>
        <taxon>Holothuria</taxon>
    </lineage>
</organism>
<keyword evidence="2" id="KW-1185">Reference proteome</keyword>
<name>A0A9Q0Y9J4_HOLLE</name>
<evidence type="ECO:0000313" key="1">
    <source>
        <dbReference type="EMBL" id="KAJ8017800.1"/>
    </source>
</evidence>
<dbReference type="Proteomes" id="UP001152320">
    <property type="component" value="Unassembled WGS sequence"/>
</dbReference>
<proteinExistence type="predicted"/>
<reference evidence="1" key="1">
    <citation type="submission" date="2021-10" db="EMBL/GenBank/DDBJ databases">
        <title>Tropical sea cucumber genome reveals ecological adaptation and Cuvierian tubules defense mechanism.</title>
        <authorList>
            <person name="Chen T."/>
        </authorList>
    </citation>
    <scope>NUCLEOTIDE SEQUENCE</scope>
    <source>
        <strain evidence="1">Nanhai2018</strain>
        <tissue evidence="1">Muscle</tissue>
    </source>
</reference>
<dbReference type="EMBL" id="JAIZAY010000988">
    <property type="protein sequence ID" value="KAJ8017800.1"/>
    <property type="molecule type" value="Genomic_DNA"/>
</dbReference>
<protein>
    <submittedName>
        <fullName evidence="1">Uncharacterized protein</fullName>
    </submittedName>
</protein>
<dbReference type="AlphaFoldDB" id="A0A9Q0Y9J4"/>
<sequence>MAACKAFGKFFLEKYKGKYIISPFQIMLQQIRLKDPILMLDPYRCCDYNSMYFTLIMVMRSTANHTACAQTA</sequence>
<evidence type="ECO:0000313" key="2">
    <source>
        <dbReference type="Proteomes" id="UP001152320"/>
    </source>
</evidence>
<gene>
    <name evidence="1" type="ORF">HOLleu_44559</name>
</gene>